<feature type="transmembrane region" description="Helical" evidence="6">
    <location>
        <begin position="397"/>
        <end position="415"/>
    </location>
</feature>
<evidence type="ECO:0000313" key="8">
    <source>
        <dbReference type="Proteomes" id="UP001597118"/>
    </source>
</evidence>
<feature type="transmembrane region" description="Helical" evidence="6">
    <location>
        <begin position="303"/>
        <end position="321"/>
    </location>
</feature>
<organism evidence="7 8">
    <name type="scientific">Pseudopedobacter beijingensis</name>
    <dbReference type="NCBI Taxonomy" id="1207056"/>
    <lineage>
        <taxon>Bacteria</taxon>
        <taxon>Pseudomonadati</taxon>
        <taxon>Bacteroidota</taxon>
        <taxon>Sphingobacteriia</taxon>
        <taxon>Sphingobacteriales</taxon>
        <taxon>Sphingobacteriaceae</taxon>
        <taxon>Pseudopedobacter</taxon>
    </lineage>
</organism>
<protein>
    <submittedName>
        <fullName evidence="7">Lipopolysaccharide biosynthesis protein</fullName>
    </submittedName>
</protein>
<feature type="transmembrane region" description="Helical" evidence="6">
    <location>
        <begin position="81"/>
        <end position="103"/>
    </location>
</feature>
<feature type="transmembrane region" description="Helical" evidence="6">
    <location>
        <begin position="253"/>
        <end position="270"/>
    </location>
</feature>
<dbReference type="PANTHER" id="PTHR30250">
    <property type="entry name" value="PST FAMILY PREDICTED COLANIC ACID TRANSPORTER"/>
    <property type="match status" value="1"/>
</dbReference>
<comment type="subcellular location">
    <subcellularLocation>
        <location evidence="1">Cell membrane</location>
        <topology evidence="1">Multi-pass membrane protein</topology>
    </subcellularLocation>
</comment>
<accession>A0ABW4IA16</accession>
<comment type="caution">
    <text evidence="7">The sequence shown here is derived from an EMBL/GenBank/DDBJ whole genome shotgun (WGS) entry which is preliminary data.</text>
</comment>
<evidence type="ECO:0000256" key="3">
    <source>
        <dbReference type="ARBA" id="ARBA00022692"/>
    </source>
</evidence>
<feature type="transmembrane region" description="Helical" evidence="6">
    <location>
        <begin position="41"/>
        <end position="61"/>
    </location>
</feature>
<feature type="transmembrane region" description="Helical" evidence="6">
    <location>
        <begin position="427"/>
        <end position="446"/>
    </location>
</feature>
<feature type="transmembrane region" description="Helical" evidence="6">
    <location>
        <begin position="218"/>
        <end position="241"/>
    </location>
</feature>
<keyword evidence="2" id="KW-1003">Cell membrane</keyword>
<proteinExistence type="predicted"/>
<feature type="transmembrane region" description="Helical" evidence="6">
    <location>
        <begin position="341"/>
        <end position="360"/>
    </location>
</feature>
<evidence type="ECO:0000256" key="6">
    <source>
        <dbReference type="SAM" id="Phobius"/>
    </source>
</evidence>
<feature type="transmembrane region" description="Helical" evidence="6">
    <location>
        <begin position="119"/>
        <end position="136"/>
    </location>
</feature>
<dbReference type="Proteomes" id="UP001597118">
    <property type="component" value="Unassembled WGS sequence"/>
</dbReference>
<feature type="transmembrane region" description="Helical" evidence="6">
    <location>
        <begin position="452"/>
        <end position="474"/>
    </location>
</feature>
<gene>
    <name evidence="7" type="ORF">ACFSAH_04195</name>
</gene>
<evidence type="ECO:0000256" key="5">
    <source>
        <dbReference type="ARBA" id="ARBA00023136"/>
    </source>
</evidence>
<keyword evidence="4 6" id="KW-1133">Transmembrane helix</keyword>
<reference evidence="8" key="1">
    <citation type="journal article" date="2019" name="Int. J. Syst. Evol. Microbiol.">
        <title>The Global Catalogue of Microorganisms (GCM) 10K type strain sequencing project: providing services to taxonomists for standard genome sequencing and annotation.</title>
        <authorList>
            <consortium name="The Broad Institute Genomics Platform"/>
            <consortium name="The Broad Institute Genome Sequencing Center for Infectious Disease"/>
            <person name="Wu L."/>
            <person name="Ma J."/>
        </authorList>
    </citation>
    <scope>NUCLEOTIDE SEQUENCE [LARGE SCALE GENOMIC DNA]</scope>
    <source>
        <strain evidence="8">CCUG 53762</strain>
    </source>
</reference>
<dbReference type="PANTHER" id="PTHR30250:SF11">
    <property type="entry name" value="O-ANTIGEN TRANSPORTER-RELATED"/>
    <property type="match status" value="1"/>
</dbReference>
<feature type="transmembrane region" description="Helical" evidence="6">
    <location>
        <begin position="180"/>
        <end position="198"/>
    </location>
</feature>
<keyword evidence="8" id="KW-1185">Reference proteome</keyword>
<sequence length="499" mass="56270">MGKIGAQTIKGTIYSYLGVIVGFFSVTLLRSHGLSTEQNGVLELITSYAMILVQLGSLGIFMASSRCFPYFRNVDKNHHGFLFLLSSIPIVGTLFFCILYLIIQSISPENNYTSFLNEYAIPILILTVANLIFNIFDTYNRNAFFDAVTGATLKEFVLKVTTAIAMGLMLFFSMPFSLFLTIWLIANTIPSIIIFYKLKKEKKLNFSPNLDFLDKEKIQMLSSVSLFAVITGFTTMIIQYIDKIMIDGMINTSLTGIYGITAIFGTVVIMPSRVMYRIGSIIVAEKWKSNDLAGIASVYKKSCINQLLIGLLIFIGIWANIDNVFEMLPKNEGYEAGKYVIFFISLGGLIEMSTGLNGVILATSKYYKYDTYFFLALILLTIGANILFIPIYGITGAAIASALTTFLFNLFRYLFIWKKFKIQPLSWNNLFILFIGVTILFVIGLMPSLKWFIFDIIVRSGLISIIYIGLVYWFKLSPEMNSVIHSSLNKIQDFLNRRT</sequence>
<feature type="transmembrane region" description="Helical" evidence="6">
    <location>
        <begin position="372"/>
        <end position="391"/>
    </location>
</feature>
<dbReference type="RefSeq" id="WP_379661444.1">
    <property type="nucleotide sequence ID" value="NZ_JBHUDG010000003.1"/>
</dbReference>
<dbReference type="EMBL" id="JBHUDG010000003">
    <property type="protein sequence ID" value="MFD1629063.1"/>
    <property type="molecule type" value="Genomic_DNA"/>
</dbReference>
<evidence type="ECO:0000313" key="7">
    <source>
        <dbReference type="EMBL" id="MFD1629063.1"/>
    </source>
</evidence>
<evidence type="ECO:0000256" key="2">
    <source>
        <dbReference type="ARBA" id="ARBA00022475"/>
    </source>
</evidence>
<feature type="transmembrane region" description="Helical" evidence="6">
    <location>
        <begin position="156"/>
        <end position="174"/>
    </location>
</feature>
<dbReference type="InterPro" id="IPR050833">
    <property type="entry name" value="Poly_Biosynth_Transport"/>
</dbReference>
<feature type="transmembrane region" description="Helical" evidence="6">
    <location>
        <begin position="12"/>
        <end position="29"/>
    </location>
</feature>
<evidence type="ECO:0000256" key="1">
    <source>
        <dbReference type="ARBA" id="ARBA00004651"/>
    </source>
</evidence>
<evidence type="ECO:0000256" key="4">
    <source>
        <dbReference type="ARBA" id="ARBA00022989"/>
    </source>
</evidence>
<keyword evidence="3 6" id="KW-0812">Transmembrane</keyword>
<name>A0ABW4IA16_9SPHI</name>
<keyword evidence="5 6" id="KW-0472">Membrane</keyword>